<keyword evidence="3 9" id="KW-0812">Transmembrane</keyword>
<dbReference type="PRINTS" id="PR00237">
    <property type="entry name" value="GPCRRHODOPSN"/>
</dbReference>
<keyword evidence="4 10" id="KW-1133">Transmembrane helix</keyword>
<evidence type="ECO:0000256" key="7">
    <source>
        <dbReference type="ARBA" id="ARBA00023170"/>
    </source>
</evidence>
<keyword evidence="7 9" id="KW-0675">Receptor</keyword>
<comment type="caution">
    <text evidence="12">The sequence shown here is derived from an EMBL/GenBank/DDBJ whole genome shotgun (WGS) entry which is preliminary data.</text>
</comment>
<comment type="subcellular location">
    <subcellularLocation>
        <location evidence="1">Membrane</location>
        <topology evidence="1">Multi-pass membrane protein</topology>
    </subcellularLocation>
</comment>
<gene>
    <name evidence="12" type="primary">TkR86C_2</name>
    <name evidence="12" type="ORF">E2C01_079130</name>
</gene>
<dbReference type="SUPFAM" id="SSF81321">
    <property type="entry name" value="Family A G protein-coupled receptor-like"/>
    <property type="match status" value="1"/>
</dbReference>
<evidence type="ECO:0000256" key="8">
    <source>
        <dbReference type="ARBA" id="ARBA00023224"/>
    </source>
</evidence>
<evidence type="ECO:0000256" key="5">
    <source>
        <dbReference type="ARBA" id="ARBA00023040"/>
    </source>
</evidence>
<dbReference type="Pfam" id="PF00001">
    <property type="entry name" value="7tm_1"/>
    <property type="match status" value="1"/>
</dbReference>
<organism evidence="12 13">
    <name type="scientific">Portunus trituberculatus</name>
    <name type="common">Swimming crab</name>
    <name type="synonym">Neptunus trituberculatus</name>
    <dbReference type="NCBI Taxonomy" id="210409"/>
    <lineage>
        <taxon>Eukaryota</taxon>
        <taxon>Metazoa</taxon>
        <taxon>Ecdysozoa</taxon>
        <taxon>Arthropoda</taxon>
        <taxon>Crustacea</taxon>
        <taxon>Multicrustacea</taxon>
        <taxon>Malacostraca</taxon>
        <taxon>Eumalacostraca</taxon>
        <taxon>Eucarida</taxon>
        <taxon>Decapoda</taxon>
        <taxon>Pleocyemata</taxon>
        <taxon>Brachyura</taxon>
        <taxon>Eubrachyura</taxon>
        <taxon>Portunoidea</taxon>
        <taxon>Portunidae</taxon>
        <taxon>Portuninae</taxon>
        <taxon>Portunus</taxon>
    </lineage>
</organism>
<dbReference type="PROSITE" id="PS00237">
    <property type="entry name" value="G_PROTEIN_RECEP_F1_1"/>
    <property type="match status" value="1"/>
</dbReference>
<feature type="transmembrane region" description="Helical" evidence="10">
    <location>
        <begin position="14"/>
        <end position="35"/>
    </location>
</feature>
<dbReference type="Proteomes" id="UP000324222">
    <property type="component" value="Unassembled WGS sequence"/>
</dbReference>
<dbReference type="PANTHER" id="PTHR45695:SF9">
    <property type="entry name" value="LEUCOKININ RECEPTOR"/>
    <property type="match status" value="1"/>
</dbReference>
<dbReference type="GO" id="GO:0004930">
    <property type="term" value="F:G protein-coupled receptor activity"/>
    <property type="evidence" value="ECO:0007669"/>
    <property type="project" value="UniProtKB-KW"/>
</dbReference>
<evidence type="ECO:0000256" key="3">
    <source>
        <dbReference type="ARBA" id="ARBA00022692"/>
    </source>
</evidence>
<evidence type="ECO:0000313" key="13">
    <source>
        <dbReference type="Proteomes" id="UP000324222"/>
    </source>
</evidence>
<feature type="transmembrane region" description="Helical" evidence="10">
    <location>
        <begin position="56"/>
        <end position="75"/>
    </location>
</feature>
<dbReference type="InterPro" id="IPR000276">
    <property type="entry name" value="GPCR_Rhodpsn"/>
</dbReference>
<feature type="domain" description="G-protein coupled receptors family 1 profile" evidence="11">
    <location>
        <begin position="1"/>
        <end position="86"/>
    </location>
</feature>
<keyword evidence="6 10" id="KW-0472">Membrane</keyword>
<protein>
    <submittedName>
        <fullName evidence="12">Tachykinin-like peptides receptor 86C</fullName>
    </submittedName>
</protein>
<dbReference type="PROSITE" id="PS50262">
    <property type="entry name" value="G_PROTEIN_RECEP_F1_2"/>
    <property type="match status" value="1"/>
</dbReference>
<evidence type="ECO:0000256" key="6">
    <source>
        <dbReference type="ARBA" id="ARBA00023136"/>
    </source>
</evidence>
<evidence type="ECO:0000256" key="9">
    <source>
        <dbReference type="RuleBase" id="RU000688"/>
    </source>
</evidence>
<keyword evidence="5 9" id="KW-0297">G-protein coupled receptor</keyword>
<dbReference type="EMBL" id="VSRR010065362">
    <property type="protein sequence ID" value="MPC84392.1"/>
    <property type="molecule type" value="Genomic_DNA"/>
</dbReference>
<reference evidence="12 13" key="1">
    <citation type="submission" date="2019-05" db="EMBL/GenBank/DDBJ databases">
        <title>Another draft genome of Portunus trituberculatus and its Hox gene families provides insights of decapod evolution.</title>
        <authorList>
            <person name="Jeong J.-H."/>
            <person name="Song I."/>
            <person name="Kim S."/>
            <person name="Choi T."/>
            <person name="Kim D."/>
            <person name="Ryu S."/>
            <person name="Kim W."/>
        </authorList>
    </citation>
    <scope>NUCLEOTIDE SEQUENCE [LARGE SCALE GENOMIC DNA]</scope>
    <source>
        <tissue evidence="12">Muscle</tissue>
    </source>
</reference>
<evidence type="ECO:0000256" key="10">
    <source>
        <dbReference type="SAM" id="Phobius"/>
    </source>
</evidence>
<dbReference type="Gene3D" id="1.20.1070.10">
    <property type="entry name" value="Rhodopsin 7-helix transmembrane proteins"/>
    <property type="match status" value="1"/>
</dbReference>
<dbReference type="InterPro" id="IPR017452">
    <property type="entry name" value="GPCR_Rhodpsn_7TM"/>
</dbReference>
<evidence type="ECO:0000256" key="2">
    <source>
        <dbReference type="ARBA" id="ARBA00010663"/>
    </source>
</evidence>
<proteinExistence type="inferred from homology"/>
<evidence type="ECO:0000313" key="12">
    <source>
        <dbReference type="EMBL" id="MPC84392.1"/>
    </source>
</evidence>
<keyword evidence="8 9" id="KW-0807">Transducer</keyword>
<evidence type="ECO:0000256" key="4">
    <source>
        <dbReference type="ARBA" id="ARBA00022989"/>
    </source>
</evidence>
<keyword evidence="13" id="KW-1185">Reference proteome</keyword>
<dbReference type="GO" id="GO:0005886">
    <property type="term" value="C:plasma membrane"/>
    <property type="evidence" value="ECO:0007669"/>
    <property type="project" value="TreeGrafter"/>
</dbReference>
<comment type="similarity">
    <text evidence="2 9">Belongs to the G-protein coupled receptor 1 family.</text>
</comment>
<dbReference type="PANTHER" id="PTHR45695">
    <property type="entry name" value="LEUCOKININ RECEPTOR-RELATED"/>
    <property type="match status" value="1"/>
</dbReference>
<evidence type="ECO:0000256" key="1">
    <source>
        <dbReference type="ARBA" id="ARBA00004141"/>
    </source>
</evidence>
<dbReference type="AlphaFoldDB" id="A0A5B7IKN8"/>
<sequence>MFHRWIFAPEFCRVVAFMQHVSVTCSVYTLVAIGVDRHKALVHPLNTRWTKSRSRLVIGCIWVFSVGISIVPLVVSDAERFNWGGE</sequence>
<dbReference type="OrthoDB" id="10037617at2759"/>
<evidence type="ECO:0000259" key="11">
    <source>
        <dbReference type="PROSITE" id="PS50262"/>
    </source>
</evidence>
<name>A0A5B7IKN8_PORTR</name>
<accession>A0A5B7IKN8</accession>